<name>B1IFQ7_CLOBK</name>
<protein>
    <submittedName>
        <fullName evidence="1">Uncharacterized protein</fullName>
    </submittedName>
</protein>
<dbReference type="Proteomes" id="UP000008541">
    <property type="component" value="Chromosome"/>
</dbReference>
<dbReference type="HOGENOM" id="CLU_1746419_0_0_9"/>
<dbReference type="RefSeq" id="WP_015957857.1">
    <property type="nucleotide sequence ID" value="NC_010516.1"/>
</dbReference>
<sequence length="149" mass="17589">MAVGKDNLGDFIQKNILFDNLINIHQCNCNFIIKSIRIIFKNFPYKIDLKVNLNDVIKIIDYILHLEKNLLYLNLDEISYNLNIDKKKIEAIVKIFSIDKEKVNKHYLLPNSFKNYNNNPIIKTKKGYFLLDRRIVALGFLINCVIWVD</sequence>
<organism evidence="1 2">
    <name type="scientific">Clostridium botulinum (strain Okra / Type B1)</name>
    <dbReference type="NCBI Taxonomy" id="498213"/>
    <lineage>
        <taxon>Bacteria</taxon>
        <taxon>Bacillati</taxon>
        <taxon>Bacillota</taxon>
        <taxon>Clostridia</taxon>
        <taxon>Eubacteriales</taxon>
        <taxon>Clostridiaceae</taxon>
        <taxon>Clostridium</taxon>
    </lineage>
</organism>
<evidence type="ECO:0000313" key="2">
    <source>
        <dbReference type="Proteomes" id="UP000008541"/>
    </source>
</evidence>
<proteinExistence type="predicted"/>
<accession>B1IFQ7</accession>
<dbReference type="KEGG" id="cbb:CLD_2558"/>
<reference evidence="1 2" key="1">
    <citation type="journal article" date="2007" name="PLoS ONE">
        <title>Analysis of the neurotoxin complex genes in Clostridium botulinum A1-A4 and B1 strains: BoNT/A3, /Ba4 and /B1 clusters are located within plasmids.</title>
        <authorList>
            <person name="Smith T.J."/>
            <person name="Hill K.K."/>
            <person name="Foley B.T."/>
            <person name="Detter J.C."/>
            <person name="Munk A.C."/>
            <person name="Bruce D.C."/>
            <person name="Doggett N.A."/>
            <person name="Smith L.A."/>
            <person name="Marks J.D."/>
            <person name="Xie G."/>
            <person name="Brettin T.S."/>
        </authorList>
    </citation>
    <scope>NUCLEOTIDE SEQUENCE [LARGE SCALE GENOMIC DNA]</scope>
    <source>
        <strain evidence="2">Okra / Type B1</strain>
    </source>
</reference>
<gene>
    <name evidence="1" type="ordered locus">CLD_2558</name>
</gene>
<dbReference type="AlphaFoldDB" id="B1IFQ7"/>
<dbReference type="EMBL" id="CP000939">
    <property type="protein sequence ID" value="ACA45404.1"/>
    <property type="molecule type" value="Genomic_DNA"/>
</dbReference>
<evidence type="ECO:0000313" key="1">
    <source>
        <dbReference type="EMBL" id="ACA45404.1"/>
    </source>
</evidence>